<geneLocation type="plasmid" evidence="3">
    <name>pRS241c</name>
</geneLocation>
<feature type="chain" id="PRO_5004226033" evidence="1">
    <location>
        <begin position="24"/>
        <end position="169"/>
    </location>
</feature>
<dbReference type="EMBL" id="CP000146">
    <property type="protein sequence ID" value="ABA81537.1"/>
    <property type="molecule type" value="Genomic_DNA"/>
</dbReference>
<dbReference type="RefSeq" id="WP_011331344.1">
    <property type="nucleotide sequence ID" value="NC_007489.1"/>
</dbReference>
<feature type="signal peptide" evidence="1">
    <location>
        <begin position="1"/>
        <end position="23"/>
    </location>
</feature>
<evidence type="ECO:0000313" key="3">
    <source>
        <dbReference type="Proteomes" id="UP000002703"/>
    </source>
</evidence>
<organism evidence="2 3">
    <name type="scientific">Cereibacter sphaeroides (strain ATCC 17023 / DSM 158 / JCM 6121 / CCUG 31486 / LMG 2827 / NBRC 12203 / NCIMB 8253 / ATH 2.4.1.)</name>
    <name type="common">Rhodobacter sphaeroides</name>
    <dbReference type="NCBI Taxonomy" id="272943"/>
    <lineage>
        <taxon>Bacteria</taxon>
        <taxon>Pseudomonadati</taxon>
        <taxon>Pseudomonadota</taxon>
        <taxon>Alphaproteobacteria</taxon>
        <taxon>Rhodobacterales</taxon>
        <taxon>Paracoccaceae</taxon>
        <taxon>Cereibacter</taxon>
    </lineage>
</organism>
<dbReference type="GeneID" id="3711933"/>
<keyword evidence="3" id="KW-1185">Reference proteome</keyword>
<reference evidence="3" key="1">
    <citation type="submission" date="2005-09" db="EMBL/GenBank/DDBJ databases">
        <title>Complete sequence of plasmid C of Rhodobacter sphaeroides 2.4.1.</title>
        <authorList>
            <person name="Copeland A."/>
            <person name="Lucas S."/>
            <person name="Lapidus A."/>
            <person name="Barry K."/>
            <person name="Detter J.C."/>
            <person name="Glavina T."/>
            <person name="Hammon N."/>
            <person name="Israni S."/>
            <person name="Pitluck S."/>
            <person name="Richardson P."/>
            <person name="Mackenzie C."/>
            <person name="Choudhary M."/>
            <person name="Larimer F."/>
            <person name="Hauser L.J."/>
            <person name="Land M."/>
            <person name="Donohue T.J."/>
            <person name="Kaplan S."/>
        </authorList>
    </citation>
    <scope>NUCLEOTIDE SEQUENCE [LARGE SCALE GENOMIC DNA]</scope>
    <source>
        <strain evidence="3">ATCC 17023 / DSM 158 / JCM 6121 / CCUG 31486 / LMG 2827 / NBRC 12203 / NCIMB 8253 / ATH 2.4.1.</strain>
        <plasmid evidence="3">pRS241c</plasmid>
    </source>
</reference>
<dbReference type="EnsemblBacteria" id="ABA81537">
    <property type="protein sequence ID" value="ABA81537"/>
    <property type="gene ID" value="RSP_4062"/>
</dbReference>
<gene>
    <name evidence="2" type="ORF">RSP_4062</name>
</gene>
<dbReference type="PATRIC" id="fig|272943.9.peg.119"/>
<name>Q3IV97_CERS4</name>
<keyword evidence="1" id="KW-0732">Signal</keyword>
<dbReference type="KEGG" id="rsp:RSP_4062"/>
<dbReference type="Proteomes" id="UP000002703">
    <property type="component" value="Plasmid C"/>
</dbReference>
<keyword evidence="2" id="KW-0614">Plasmid</keyword>
<proteinExistence type="predicted"/>
<dbReference type="AlphaFoldDB" id="Q3IV97"/>
<accession>Q3IV97</accession>
<evidence type="ECO:0000256" key="1">
    <source>
        <dbReference type="SAM" id="SignalP"/>
    </source>
</evidence>
<sequence length="169" mass="16975">MKQYAKIALLGSVVGFAPLAAAAADSVAVALSASFEPVYTYADDLTFTGTGTVAGQTITVTGETDDALGPWLGHSHDFEGTGSTQDQEITVTGTASGTMYEGQALSSLSVAAGIGASAAATATSTQGATSASAAATLDGNPIIIETDFDGRSNAYESEIVIMAADRRPR</sequence>
<evidence type="ECO:0000313" key="2">
    <source>
        <dbReference type="EMBL" id="ABA81537.1"/>
    </source>
</evidence>
<protein>
    <submittedName>
        <fullName evidence="2">Uncharacterized protein</fullName>
    </submittedName>
</protein>